<evidence type="ECO:0000313" key="3">
    <source>
        <dbReference type="Proteomes" id="UP000267128"/>
    </source>
</evidence>
<gene>
    <name evidence="2" type="ORF">EFK50_20895</name>
</gene>
<dbReference type="OrthoDB" id="3826063at2"/>
<dbReference type="InterPro" id="IPR036390">
    <property type="entry name" value="WH_DNA-bd_sf"/>
</dbReference>
<dbReference type="AlphaFoldDB" id="A0A3N0CBC9"/>
<accession>A0A3N0CBC9</accession>
<name>A0A3N0CBC9_9ACTN</name>
<comment type="caution">
    <text evidence="2">The sequence shown here is derived from an EMBL/GenBank/DDBJ whole genome shotgun (WGS) entry which is preliminary data.</text>
</comment>
<keyword evidence="3" id="KW-1185">Reference proteome</keyword>
<dbReference type="SUPFAM" id="SSF46785">
    <property type="entry name" value="Winged helix' DNA-binding domain"/>
    <property type="match status" value="1"/>
</dbReference>
<dbReference type="Pfam" id="PF01909">
    <property type="entry name" value="NTP_transf_2"/>
    <property type="match status" value="1"/>
</dbReference>
<dbReference type="Proteomes" id="UP000267128">
    <property type="component" value="Unassembled WGS sequence"/>
</dbReference>
<reference evidence="2 3" key="1">
    <citation type="submission" date="2018-11" db="EMBL/GenBank/DDBJ databases">
        <authorList>
            <person name="Li F."/>
        </authorList>
    </citation>
    <scope>NUCLEOTIDE SEQUENCE [LARGE SCALE GENOMIC DNA]</scope>
    <source>
        <strain evidence="2 3">Gsoil 097</strain>
    </source>
</reference>
<dbReference type="RefSeq" id="WP_123229510.1">
    <property type="nucleotide sequence ID" value="NZ_RJSE01000009.1"/>
</dbReference>
<dbReference type="SUPFAM" id="SSF81301">
    <property type="entry name" value="Nucleotidyltransferase"/>
    <property type="match status" value="1"/>
</dbReference>
<keyword evidence="2" id="KW-0808">Transferase</keyword>
<dbReference type="Gene3D" id="3.30.460.10">
    <property type="entry name" value="Beta Polymerase, domain 2"/>
    <property type="match status" value="1"/>
</dbReference>
<evidence type="ECO:0000313" key="2">
    <source>
        <dbReference type="EMBL" id="RNL60757.1"/>
    </source>
</evidence>
<feature type="domain" description="Polymerase nucleotidyl transferase" evidence="1">
    <location>
        <begin position="107"/>
        <end position="139"/>
    </location>
</feature>
<dbReference type="InterPro" id="IPR043519">
    <property type="entry name" value="NT_sf"/>
</dbReference>
<dbReference type="CDD" id="cd05403">
    <property type="entry name" value="NT_KNTase_like"/>
    <property type="match status" value="1"/>
</dbReference>
<organism evidence="2 3">
    <name type="scientific">Nocardioides marmoriginsengisoli</name>
    <dbReference type="NCBI Taxonomy" id="661483"/>
    <lineage>
        <taxon>Bacteria</taxon>
        <taxon>Bacillati</taxon>
        <taxon>Actinomycetota</taxon>
        <taxon>Actinomycetes</taxon>
        <taxon>Propionibacteriales</taxon>
        <taxon>Nocardioidaceae</taxon>
        <taxon>Nocardioides</taxon>
    </lineage>
</organism>
<dbReference type="EMBL" id="RJSE01000009">
    <property type="protein sequence ID" value="RNL60757.1"/>
    <property type="molecule type" value="Genomic_DNA"/>
</dbReference>
<evidence type="ECO:0000259" key="1">
    <source>
        <dbReference type="Pfam" id="PF01909"/>
    </source>
</evidence>
<dbReference type="InterPro" id="IPR002934">
    <property type="entry name" value="Polymerase_NTP_transf_dom"/>
</dbReference>
<protein>
    <submittedName>
        <fullName evidence="2">Nucleotidyltransferase domain-containing protein</fullName>
    </submittedName>
</protein>
<proteinExistence type="predicted"/>
<sequence>MDWNDPTTAAVSSLDGAVLAVLAQTNRGLTGRDVHRQSRRGTAPSINKALNRLVDQGVVFSEATGNAYVYLLNRDHIAAGIAVALAGLRGEFFNRLRSQLSAWSVPAVGAAVFGSVARGDATTESDIDLLIVRPNDLAENDVEWTSQIDRLRDSVTRWTGNDASMLQVTERDLRGVVDRDAPIRESLMNDAIDLLDQPIRELLGRRTPG</sequence>
<dbReference type="GO" id="GO:0016779">
    <property type="term" value="F:nucleotidyltransferase activity"/>
    <property type="evidence" value="ECO:0007669"/>
    <property type="project" value="InterPro"/>
</dbReference>